<evidence type="ECO:0000256" key="6">
    <source>
        <dbReference type="ARBA" id="ARBA00022676"/>
    </source>
</evidence>
<evidence type="ECO:0000256" key="4">
    <source>
        <dbReference type="ARBA" id="ARBA00022516"/>
    </source>
</evidence>
<sequence length="387" mass="43570">MDRRPPIIGGQIASNQLLMKYYLIAGERSGDLHGSNLIKGIRANDPHAEFRGWGGDMMEAEGMSLVTHYKDTAFMGFLEVVMNLRTITGFLKKCKADVLDYQPDALILIDYPGFNLRIASFAKSRGLKVFYYISPKVWAWNQKRAWKIKANVDHMFVIFPFEVDFYKKYDYKVDYVGNPLMDAIAAFSPDPDFRRKHNLDDRPIIALLPGSRKQEIIGMLDTMLTTQKHFSDYQYVIAGVKNLPSTLYDQYLSSGKAVIVYESTYDLLSVADAALVTSGTATLETALLKVPEVVCYRTSAISYALAKRLIRIPFISLVNLILEKEAVRELIQDELNEGNLVAELKQILPGGSKHEQQMRDYERLSELVGGAGASEHTGGLIVQYLSK</sequence>
<evidence type="ECO:0000256" key="10">
    <source>
        <dbReference type="NCBIfam" id="TIGR00215"/>
    </source>
</evidence>
<organism evidence="11 12">
    <name type="scientific">Dyadobacter jiangsuensis</name>
    <dbReference type="NCBI Taxonomy" id="1591085"/>
    <lineage>
        <taxon>Bacteria</taxon>
        <taxon>Pseudomonadati</taxon>
        <taxon>Bacteroidota</taxon>
        <taxon>Cytophagia</taxon>
        <taxon>Cytophagales</taxon>
        <taxon>Spirosomataceae</taxon>
        <taxon>Dyadobacter</taxon>
    </lineage>
</organism>
<name>A0A2P8FWK2_9BACT</name>
<dbReference type="SUPFAM" id="SSF53756">
    <property type="entry name" value="UDP-Glycosyltransferase/glycogen phosphorylase"/>
    <property type="match status" value="1"/>
</dbReference>
<evidence type="ECO:0000313" key="11">
    <source>
        <dbReference type="EMBL" id="PSL26102.1"/>
    </source>
</evidence>
<keyword evidence="8" id="KW-0443">Lipid metabolism</keyword>
<keyword evidence="6" id="KW-0328">Glycosyltransferase</keyword>
<evidence type="ECO:0000256" key="3">
    <source>
        <dbReference type="ARBA" id="ARBA00020902"/>
    </source>
</evidence>
<dbReference type="EC" id="2.4.1.182" evidence="2 10"/>
<keyword evidence="4" id="KW-0444">Lipid biosynthesis</keyword>
<proteinExistence type="predicted"/>
<dbReference type="Proteomes" id="UP000241964">
    <property type="component" value="Unassembled WGS sequence"/>
</dbReference>
<comment type="catalytic activity">
    <reaction evidence="9">
        <text>a lipid X + a UDP-2-N,3-O-bis[(3R)-3-hydroxyacyl]-alpha-D-glucosamine = a lipid A disaccharide + UDP + H(+)</text>
        <dbReference type="Rhea" id="RHEA:67828"/>
        <dbReference type="ChEBI" id="CHEBI:15378"/>
        <dbReference type="ChEBI" id="CHEBI:58223"/>
        <dbReference type="ChEBI" id="CHEBI:137748"/>
        <dbReference type="ChEBI" id="CHEBI:176338"/>
        <dbReference type="ChEBI" id="CHEBI:176343"/>
        <dbReference type="EC" id="2.4.1.182"/>
    </reaction>
</comment>
<dbReference type="GO" id="GO:0005543">
    <property type="term" value="F:phospholipid binding"/>
    <property type="evidence" value="ECO:0007669"/>
    <property type="project" value="TreeGrafter"/>
</dbReference>
<reference evidence="11 12" key="1">
    <citation type="submission" date="2018-03" db="EMBL/GenBank/DDBJ databases">
        <title>Genomic Encyclopedia of Archaeal and Bacterial Type Strains, Phase II (KMG-II): from individual species to whole genera.</title>
        <authorList>
            <person name="Goeker M."/>
        </authorList>
    </citation>
    <scope>NUCLEOTIDE SEQUENCE [LARGE SCALE GENOMIC DNA]</scope>
    <source>
        <strain evidence="11 12">DSM 29057</strain>
    </source>
</reference>
<dbReference type="EMBL" id="PYAS01000010">
    <property type="protein sequence ID" value="PSL26102.1"/>
    <property type="molecule type" value="Genomic_DNA"/>
</dbReference>
<gene>
    <name evidence="11" type="ORF">CLV60_11080</name>
</gene>
<dbReference type="AlphaFoldDB" id="A0A2P8FWK2"/>
<evidence type="ECO:0000256" key="1">
    <source>
        <dbReference type="ARBA" id="ARBA00002056"/>
    </source>
</evidence>
<evidence type="ECO:0000313" key="12">
    <source>
        <dbReference type="Proteomes" id="UP000241964"/>
    </source>
</evidence>
<dbReference type="PANTHER" id="PTHR30372">
    <property type="entry name" value="LIPID-A-DISACCHARIDE SYNTHASE"/>
    <property type="match status" value="1"/>
</dbReference>
<dbReference type="NCBIfam" id="TIGR00215">
    <property type="entry name" value="lpxB"/>
    <property type="match status" value="1"/>
</dbReference>
<dbReference type="PANTHER" id="PTHR30372:SF4">
    <property type="entry name" value="LIPID-A-DISACCHARIDE SYNTHASE, MITOCHONDRIAL-RELATED"/>
    <property type="match status" value="1"/>
</dbReference>
<dbReference type="InterPro" id="IPR003835">
    <property type="entry name" value="Glyco_trans_19"/>
</dbReference>
<evidence type="ECO:0000256" key="8">
    <source>
        <dbReference type="ARBA" id="ARBA00023098"/>
    </source>
</evidence>
<keyword evidence="12" id="KW-1185">Reference proteome</keyword>
<dbReference type="GO" id="GO:0016020">
    <property type="term" value="C:membrane"/>
    <property type="evidence" value="ECO:0007669"/>
    <property type="project" value="GOC"/>
</dbReference>
<dbReference type="GO" id="GO:0008915">
    <property type="term" value="F:lipid-A-disaccharide synthase activity"/>
    <property type="evidence" value="ECO:0007669"/>
    <property type="project" value="UniProtKB-UniRule"/>
</dbReference>
<comment type="function">
    <text evidence="1">Condensation of UDP-2,3-diacylglucosamine and 2,3-diacylglucosamine-1-phosphate to form lipid A disaccharide, a precursor of lipid A, a phosphorylated glycolipid that anchors the lipopolysaccharide to the outer membrane of the cell.</text>
</comment>
<keyword evidence="7" id="KW-0808">Transferase</keyword>
<evidence type="ECO:0000256" key="7">
    <source>
        <dbReference type="ARBA" id="ARBA00022679"/>
    </source>
</evidence>
<keyword evidence="5" id="KW-0441">Lipid A biosynthesis</keyword>
<evidence type="ECO:0000256" key="5">
    <source>
        <dbReference type="ARBA" id="ARBA00022556"/>
    </source>
</evidence>
<comment type="caution">
    <text evidence="11">The sequence shown here is derived from an EMBL/GenBank/DDBJ whole genome shotgun (WGS) entry which is preliminary data.</text>
</comment>
<protein>
    <recommendedName>
        <fullName evidence="3 10">Lipid-A-disaccharide synthase</fullName>
        <ecNumber evidence="2 10">2.4.1.182</ecNumber>
    </recommendedName>
</protein>
<evidence type="ECO:0000256" key="9">
    <source>
        <dbReference type="ARBA" id="ARBA00048975"/>
    </source>
</evidence>
<dbReference type="GO" id="GO:0009245">
    <property type="term" value="P:lipid A biosynthetic process"/>
    <property type="evidence" value="ECO:0007669"/>
    <property type="project" value="UniProtKB-UniRule"/>
</dbReference>
<evidence type="ECO:0000256" key="2">
    <source>
        <dbReference type="ARBA" id="ARBA00012687"/>
    </source>
</evidence>
<dbReference type="Pfam" id="PF02684">
    <property type="entry name" value="LpxB"/>
    <property type="match status" value="1"/>
</dbReference>
<accession>A0A2P8FWK2</accession>